<dbReference type="InterPro" id="IPR036291">
    <property type="entry name" value="NAD(P)-bd_dom_sf"/>
</dbReference>
<dbReference type="Proteomes" id="UP000326953">
    <property type="component" value="Unassembled WGS sequence"/>
</dbReference>
<dbReference type="GO" id="GO:0018498">
    <property type="term" value="F:2,3-dihydroxy-2,3-dihydro-phenylpropionate dehydrogenase activity"/>
    <property type="evidence" value="ECO:0007669"/>
    <property type="project" value="UniProtKB-EC"/>
</dbReference>
<evidence type="ECO:0000313" key="3">
    <source>
        <dbReference type="EMBL" id="VVN05662.1"/>
    </source>
</evidence>
<comment type="similarity">
    <text evidence="1">Belongs to the short-chain dehydrogenases/reductases (SDR) family.</text>
</comment>
<dbReference type="InterPro" id="IPR002347">
    <property type="entry name" value="SDR_fam"/>
</dbReference>
<dbReference type="SUPFAM" id="SSF51735">
    <property type="entry name" value="NAD(P)-binding Rossmann-fold domains"/>
    <property type="match status" value="1"/>
</dbReference>
<dbReference type="InterPro" id="IPR051122">
    <property type="entry name" value="SDR_DHRS6-like"/>
</dbReference>
<proteinExistence type="inferred from homology"/>
<dbReference type="EMBL" id="CABVHK010000011">
    <property type="protein sequence ID" value="VVN05662.1"/>
    <property type="molecule type" value="Genomic_DNA"/>
</dbReference>
<organism evidence="3 4">
    <name type="scientific">Pseudomonas fluorescens</name>
    <dbReference type="NCBI Taxonomy" id="294"/>
    <lineage>
        <taxon>Bacteria</taxon>
        <taxon>Pseudomonadati</taxon>
        <taxon>Pseudomonadota</taxon>
        <taxon>Gammaproteobacteria</taxon>
        <taxon>Pseudomonadales</taxon>
        <taxon>Pseudomonadaceae</taxon>
        <taxon>Pseudomonas</taxon>
    </lineage>
</organism>
<evidence type="ECO:0000313" key="4">
    <source>
        <dbReference type="Proteomes" id="UP000326953"/>
    </source>
</evidence>
<gene>
    <name evidence="3" type="primary">hcaB_3</name>
    <name evidence="3" type="ORF">PS662_03583</name>
</gene>
<evidence type="ECO:0000256" key="2">
    <source>
        <dbReference type="ARBA" id="ARBA00023002"/>
    </source>
</evidence>
<accession>A0A5E6UJ40</accession>
<sequence length="261" mass="27287">MAPVLGIDDAQENMMQTEFQDRLAVITGASSGIGLALCAALLPRGVKVLAMSRSVGELPALQQIYGERLQWCAGDVTCAEDLQALAWRAASLGRVDYLVPNAGIAEMADSLDMAAFERQWAVNGAGALNTLAALRGELASPASVVFVGSFLTGSSFPGLAACIASKAALAAQARTLAVEFARYDVRINLVSPGPTATSMWDHLGLSDGELGDVADTLGKRLLPGHFLDASAVANVIIFQLSQGARGVYGQDWKVDNGYTLS</sequence>
<dbReference type="PANTHER" id="PTHR43477">
    <property type="entry name" value="DIHYDROANTICAPSIN 7-DEHYDROGENASE"/>
    <property type="match status" value="1"/>
</dbReference>
<dbReference type="Gene3D" id="3.40.50.720">
    <property type="entry name" value="NAD(P)-binding Rossmann-like Domain"/>
    <property type="match status" value="1"/>
</dbReference>
<reference evidence="3 4" key="1">
    <citation type="submission" date="2019-09" db="EMBL/GenBank/DDBJ databases">
        <authorList>
            <person name="Chandra G."/>
            <person name="Truman W A."/>
        </authorList>
    </citation>
    <scope>NUCLEOTIDE SEQUENCE [LARGE SCALE GENOMIC DNA]</scope>
    <source>
        <strain evidence="3">PS662</strain>
    </source>
</reference>
<evidence type="ECO:0000256" key="1">
    <source>
        <dbReference type="ARBA" id="ARBA00006484"/>
    </source>
</evidence>
<protein>
    <submittedName>
        <fullName evidence="3">3-phenylpropionate-dihydrodiol/cinnamic acid-dihydrodiol dehydrogenase</fullName>
        <ecNumber evidence="3">1.3.1.87</ecNumber>
    </submittedName>
</protein>
<dbReference type="AlphaFoldDB" id="A0A5E6UJ40"/>
<dbReference type="PRINTS" id="PR00081">
    <property type="entry name" value="GDHRDH"/>
</dbReference>
<name>A0A5E6UJ40_PSEFL</name>
<keyword evidence="2 3" id="KW-0560">Oxidoreductase</keyword>
<dbReference type="EC" id="1.3.1.87" evidence="3"/>
<dbReference type="CDD" id="cd05233">
    <property type="entry name" value="SDR_c"/>
    <property type="match status" value="1"/>
</dbReference>
<dbReference type="Pfam" id="PF13561">
    <property type="entry name" value="adh_short_C2"/>
    <property type="match status" value="1"/>
</dbReference>
<dbReference type="PANTHER" id="PTHR43477:SF1">
    <property type="entry name" value="DIHYDROANTICAPSIN 7-DEHYDROGENASE"/>
    <property type="match status" value="1"/>
</dbReference>